<proteinExistence type="predicted"/>
<keyword evidence="3" id="KW-1185">Reference proteome</keyword>
<comment type="caution">
    <text evidence="2">The sequence shown here is derived from an EMBL/GenBank/DDBJ whole genome shotgun (WGS) entry which is preliminary data.</text>
</comment>
<feature type="non-terminal residue" evidence="2">
    <location>
        <position position="65"/>
    </location>
</feature>
<dbReference type="AlphaFoldDB" id="A0ABD0KI96"/>
<protein>
    <submittedName>
        <fullName evidence="2">Uncharacterized protein</fullName>
    </submittedName>
</protein>
<evidence type="ECO:0000313" key="3">
    <source>
        <dbReference type="Proteomes" id="UP001519460"/>
    </source>
</evidence>
<name>A0ABD0KI96_9CAEN</name>
<evidence type="ECO:0000256" key="1">
    <source>
        <dbReference type="SAM" id="MobiDB-lite"/>
    </source>
</evidence>
<sequence length="65" mass="7008">TEYTEPAGHHGDIQSMRTTSVTISKTSLAQQITVQETSSHIYDLSRTQTASPEGLSNVTLPDTTS</sequence>
<feature type="non-terminal residue" evidence="2">
    <location>
        <position position="1"/>
    </location>
</feature>
<dbReference type="EMBL" id="JACVVK020000175">
    <property type="protein sequence ID" value="KAK7486666.1"/>
    <property type="molecule type" value="Genomic_DNA"/>
</dbReference>
<dbReference type="Proteomes" id="UP001519460">
    <property type="component" value="Unassembled WGS sequence"/>
</dbReference>
<gene>
    <name evidence="2" type="ORF">BaRGS_00022067</name>
</gene>
<evidence type="ECO:0000313" key="2">
    <source>
        <dbReference type="EMBL" id="KAK7486666.1"/>
    </source>
</evidence>
<organism evidence="2 3">
    <name type="scientific">Batillaria attramentaria</name>
    <dbReference type="NCBI Taxonomy" id="370345"/>
    <lineage>
        <taxon>Eukaryota</taxon>
        <taxon>Metazoa</taxon>
        <taxon>Spiralia</taxon>
        <taxon>Lophotrochozoa</taxon>
        <taxon>Mollusca</taxon>
        <taxon>Gastropoda</taxon>
        <taxon>Caenogastropoda</taxon>
        <taxon>Sorbeoconcha</taxon>
        <taxon>Cerithioidea</taxon>
        <taxon>Batillariidae</taxon>
        <taxon>Batillaria</taxon>
    </lineage>
</organism>
<accession>A0ABD0KI96</accession>
<feature type="region of interest" description="Disordered" evidence="1">
    <location>
        <begin position="43"/>
        <end position="65"/>
    </location>
</feature>
<reference evidence="2 3" key="1">
    <citation type="journal article" date="2023" name="Sci. Data">
        <title>Genome assembly of the Korean intertidal mud-creeper Batillaria attramentaria.</title>
        <authorList>
            <person name="Patra A.K."/>
            <person name="Ho P.T."/>
            <person name="Jun S."/>
            <person name="Lee S.J."/>
            <person name="Kim Y."/>
            <person name="Won Y.J."/>
        </authorList>
    </citation>
    <scope>NUCLEOTIDE SEQUENCE [LARGE SCALE GENOMIC DNA]</scope>
    <source>
        <strain evidence="2">Wonlab-2016</strain>
    </source>
</reference>